<sequence length="96" mass="10305">MGLKKCEFGTVEGLLSQVQSTHAGVLADKDAWLRTFGLTAQDLMDNAGGRFTEVNAATDQVTAAMQEMQNQALMLGGQSLQANIETVMRSAARYGH</sequence>
<accession>A0A4R4Q5L0</accession>
<evidence type="ECO:0000313" key="2">
    <source>
        <dbReference type="Proteomes" id="UP000295075"/>
    </source>
</evidence>
<reference evidence="1 2" key="1">
    <citation type="submission" date="2019-03" db="EMBL/GenBank/DDBJ databases">
        <title>Draft genome sequences of novel Actinobacteria.</title>
        <authorList>
            <person name="Sahin N."/>
            <person name="Ay H."/>
            <person name="Saygin H."/>
        </authorList>
    </citation>
    <scope>NUCLEOTIDE SEQUENCE [LARGE SCALE GENOMIC DNA]</scope>
    <source>
        <strain evidence="1 2">JCM 30547</strain>
    </source>
</reference>
<keyword evidence="2" id="KW-1185">Reference proteome</keyword>
<dbReference type="EMBL" id="SMKA01000045">
    <property type="protein sequence ID" value="TDC30461.1"/>
    <property type="molecule type" value="Genomic_DNA"/>
</dbReference>
<dbReference type="Proteomes" id="UP000295075">
    <property type="component" value="Unassembled WGS sequence"/>
</dbReference>
<organism evidence="1 2">
    <name type="scientific">Kribbella albertanoniae</name>
    <dbReference type="NCBI Taxonomy" id="1266829"/>
    <lineage>
        <taxon>Bacteria</taxon>
        <taxon>Bacillati</taxon>
        <taxon>Actinomycetota</taxon>
        <taxon>Actinomycetes</taxon>
        <taxon>Propionibacteriales</taxon>
        <taxon>Kribbellaceae</taxon>
        <taxon>Kribbella</taxon>
    </lineage>
</organism>
<dbReference type="RefSeq" id="WP_132406364.1">
    <property type="nucleotide sequence ID" value="NZ_SMKA01000045.1"/>
</dbReference>
<comment type="caution">
    <text evidence="1">The sequence shown here is derived from an EMBL/GenBank/DDBJ whole genome shotgun (WGS) entry which is preliminary data.</text>
</comment>
<gene>
    <name evidence="1" type="ORF">E1261_13325</name>
</gene>
<evidence type="ECO:0000313" key="1">
    <source>
        <dbReference type="EMBL" id="TDC30461.1"/>
    </source>
</evidence>
<proteinExistence type="predicted"/>
<dbReference type="AlphaFoldDB" id="A0A4R4Q5L0"/>
<protein>
    <submittedName>
        <fullName evidence="1">Uncharacterized protein</fullName>
    </submittedName>
</protein>
<name>A0A4R4Q5L0_9ACTN</name>
<dbReference type="OrthoDB" id="3829095at2"/>